<dbReference type="PANTHER" id="PTHR37534:SF51">
    <property type="entry name" value="ACRIFLAVINE SENSITIVITY CONTROL PROTEIN ACR-2"/>
    <property type="match status" value="1"/>
</dbReference>
<dbReference type="Proteomes" id="UP001295740">
    <property type="component" value="Unassembled WGS sequence"/>
</dbReference>
<keyword evidence="4" id="KW-1185">Reference proteome</keyword>
<name>A0AAI8VQS9_9PEZI</name>
<dbReference type="AlphaFoldDB" id="A0AAI8VQS9"/>
<evidence type="ECO:0000256" key="2">
    <source>
        <dbReference type="ARBA" id="ARBA00023242"/>
    </source>
</evidence>
<dbReference type="GO" id="GO:0045944">
    <property type="term" value="P:positive regulation of transcription by RNA polymerase II"/>
    <property type="evidence" value="ECO:0007669"/>
    <property type="project" value="TreeGrafter"/>
</dbReference>
<dbReference type="GO" id="GO:0005634">
    <property type="term" value="C:nucleus"/>
    <property type="evidence" value="ECO:0007669"/>
    <property type="project" value="UniProtKB-SubCell"/>
</dbReference>
<keyword evidence="2" id="KW-0539">Nucleus</keyword>
<comment type="caution">
    <text evidence="3">The sequence shown here is derived from an EMBL/GenBank/DDBJ whole genome shotgun (WGS) entry which is preliminary data.</text>
</comment>
<evidence type="ECO:0000313" key="3">
    <source>
        <dbReference type="EMBL" id="CAJ2508908.1"/>
    </source>
</evidence>
<dbReference type="EMBL" id="CAUWAG010000012">
    <property type="protein sequence ID" value="CAJ2508908.1"/>
    <property type="molecule type" value="Genomic_DNA"/>
</dbReference>
<dbReference type="InterPro" id="IPR021858">
    <property type="entry name" value="Fun_TF"/>
</dbReference>
<proteinExistence type="predicted"/>
<protein>
    <submittedName>
        <fullName evidence="3">Uu.00g139340.m01.CDS01</fullName>
    </submittedName>
</protein>
<organism evidence="3 4">
    <name type="scientific">Anthostomella pinea</name>
    <dbReference type="NCBI Taxonomy" id="933095"/>
    <lineage>
        <taxon>Eukaryota</taxon>
        <taxon>Fungi</taxon>
        <taxon>Dikarya</taxon>
        <taxon>Ascomycota</taxon>
        <taxon>Pezizomycotina</taxon>
        <taxon>Sordariomycetes</taxon>
        <taxon>Xylariomycetidae</taxon>
        <taxon>Xylariales</taxon>
        <taxon>Xylariaceae</taxon>
        <taxon>Anthostomella</taxon>
    </lineage>
</organism>
<dbReference type="GO" id="GO:0000976">
    <property type="term" value="F:transcription cis-regulatory region binding"/>
    <property type="evidence" value="ECO:0007669"/>
    <property type="project" value="TreeGrafter"/>
</dbReference>
<comment type="subcellular location">
    <subcellularLocation>
        <location evidence="1">Nucleus</location>
    </subcellularLocation>
</comment>
<gene>
    <name evidence="3" type="ORF">KHLLAP_LOCUS9376</name>
</gene>
<reference evidence="3" key="1">
    <citation type="submission" date="2023-10" db="EMBL/GenBank/DDBJ databases">
        <authorList>
            <person name="Hackl T."/>
        </authorList>
    </citation>
    <scope>NUCLEOTIDE SEQUENCE</scope>
</reference>
<evidence type="ECO:0000256" key="1">
    <source>
        <dbReference type="ARBA" id="ARBA00004123"/>
    </source>
</evidence>
<sequence>MRNGANPFRELIPMSQTQPFLQHIIIAVSAIHYSRAMNYESRLTSQCSLVANSALIDALCARQKAIQELRGALERQRTLGENDDPAEKDALLATVLFFVNFALIDSGKDGWRDHLRAAGRLLSAQGSINFFTMLPSSDASGLPVYMRPSLIDGAGTSLTKTIRTDQSTLSGLILLSKPLTACDYVASDTAAYYIWNNALDSLASSAQSLDSDTEASEWDPSNVLNILLRTETNSYHSCPARLMYIVLRASRLAQANKSNGTGGPDIAQREACLDLLNEAQSFDVDDWAKAVCARNVNFLDTTDEVELACRRCIAATYRAAVCLYILLVAQGLQAQTRWDTRYADNESLPFLPTTADLVTTILHQLSFIPKESPFFKFTTWPVFLTGVETASPARRAWVLDRLQAMRDICPWGMLTSAMETLADIWRLRDSVSPKAGVKVGAAHVSEDEVEAEEALDTSGWLVRLQSMKIDCLIV</sequence>
<dbReference type="Pfam" id="PF11951">
    <property type="entry name" value="Fungal_trans_2"/>
    <property type="match status" value="1"/>
</dbReference>
<accession>A0AAI8VQS9</accession>
<dbReference type="PANTHER" id="PTHR37534">
    <property type="entry name" value="TRANSCRIPTIONAL ACTIVATOR PROTEIN UGA3"/>
    <property type="match status" value="1"/>
</dbReference>
<evidence type="ECO:0000313" key="4">
    <source>
        <dbReference type="Proteomes" id="UP001295740"/>
    </source>
</evidence>
<dbReference type="GO" id="GO:0003700">
    <property type="term" value="F:DNA-binding transcription factor activity"/>
    <property type="evidence" value="ECO:0007669"/>
    <property type="project" value="TreeGrafter"/>
</dbReference>